<dbReference type="Pfam" id="PF18506">
    <property type="entry name" value="RelB-like"/>
    <property type="match status" value="1"/>
</dbReference>
<evidence type="ECO:0000313" key="2">
    <source>
        <dbReference type="Proteomes" id="UP000319191"/>
    </source>
</evidence>
<organism evidence="1 2">
    <name type="scientific">Microcystis novacekii Mn_MB_F_20050700_S1D</name>
    <dbReference type="NCBI Taxonomy" id="2486266"/>
    <lineage>
        <taxon>Bacteria</taxon>
        <taxon>Bacillati</taxon>
        <taxon>Cyanobacteriota</taxon>
        <taxon>Cyanophyceae</taxon>
        <taxon>Oscillatoriophycideae</taxon>
        <taxon>Chroococcales</taxon>
        <taxon>Microcystaceae</taxon>
        <taxon>Microcystis</taxon>
    </lineage>
</organism>
<accession>A0A552IWB2</accession>
<protein>
    <recommendedName>
        <fullName evidence="3">Type II toxin-antitoxin system Phd/YefM family antitoxin</fullName>
    </recommendedName>
</protein>
<dbReference type="EMBL" id="SFAV01000157">
    <property type="protein sequence ID" value="TRU87775.1"/>
    <property type="molecule type" value="Genomic_DNA"/>
</dbReference>
<comment type="caution">
    <text evidence="1">The sequence shown here is derived from an EMBL/GenBank/DDBJ whole genome shotgun (WGS) entry which is preliminary data.</text>
</comment>
<dbReference type="AlphaFoldDB" id="A0A552IWB2"/>
<sequence length="66" mass="7546">MKLKERYITDEQGNRIGVLLDIEEYQKLLEELEELDAIRAYDLAVSGDDDEISFEVAIAGIENSQQ</sequence>
<reference evidence="1 2" key="1">
    <citation type="submission" date="2019-01" db="EMBL/GenBank/DDBJ databases">
        <title>Coherence of Microcystis species and biogeography revealed through population genomics.</title>
        <authorList>
            <person name="Perez-Carrascal O.M."/>
            <person name="Terrat Y."/>
            <person name="Giani A."/>
            <person name="Fortin N."/>
            <person name="Tromas N."/>
            <person name="Shapiro B.J."/>
        </authorList>
    </citation>
    <scope>NUCLEOTIDE SEQUENCE [LARGE SCALE GENOMIC DNA]</scope>
    <source>
        <strain evidence="1">Mn_MB_F_20050700_S1D</strain>
    </source>
</reference>
<evidence type="ECO:0008006" key="3">
    <source>
        <dbReference type="Google" id="ProtNLM"/>
    </source>
</evidence>
<dbReference type="Proteomes" id="UP000319191">
    <property type="component" value="Unassembled WGS sequence"/>
</dbReference>
<dbReference type="InterPro" id="IPR049537">
    <property type="entry name" value="RelB-like"/>
</dbReference>
<evidence type="ECO:0000313" key="1">
    <source>
        <dbReference type="EMBL" id="TRU87775.1"/>
    </source>
</evidence>
<proteinExistence type="predicted"/>
<name>A0A552IWB2_9CHRO</name>
<gene>
    <name evidence="1" type="ORF">EWV54_11770</name>
</gene>